<keyword evidence="2" id="KW-0560">Oxidoreductase</keyword>
<dbReference type="GO" id="GO:0016491">
    <property type="term" value="F:oxidoreductase activity"/>
    <property type="evidence" value="ECO:0007669"/>
    <property type="project" value="UniProtKB-KW"/>
</dbReference>
<gene>
    <name evidence="5" type="ORF">CGZ75_06455</name>
</gene>
<dbReference type="Gene3D" id="3.40.50.720">
    <property type="entry name" value="NAD(P)-binding Rossmann-like Domain"/>
    <property type="match status" value="1"/>
</dbReference>
<dbReference type="EMBL" id="NMUQ01000001">
    <property type="protein sequence ID" value="OXM16322.1"/>
    <property type="molecule type" value="Genomic_DNA"/>
</dbReference>
<dbReference type="SUPFAM" id="SSF51735">
    <property type="entry name" value="NAD(P)-binding Rossmann-fold domains"/>
    <property type="match status" value="1"/>
</dbReference>
<comment type="similarity">
    <text evidence="1">Belongs to the Gfo/Idh/MocA family.</text>
</comment>
<evidence type="ECO:0000256" key="1">
    <source>
        <dbReference type="ARBA" id="ARBA00010928"/>
    </source>
</evidence>
<feature type="domain" description="Gfo/Idh/MocA-like oxidoreductase N-terminal" evidence="3">
    <location>
        <begin position="7"/>
        <end position="124"/>
    </location>
</feature>
<reference evidence="5 6" key="1">
    <citation type="submission" date="2017-07" db="EMBL/GenBank/DDBJ databases">
        <title>Paenibacillus herberti R33 genome sequencing and assembly.</title>
        <authorList>
            <person name="Su W."/>
        </authorList>
    </citation>
    <scope>NUCLEOTIDE SEQUENCE [LARGE SCALE GENOMIC DNA]</scope>
    <source>
        <strain evidence="5 6">R33</strain>
    </source>
</reference>
<evidence type="ECO:0000313" key="5">
    <source>
        <dbReference type="EMBL" id="OXM16322.1"/>
    </source>
</evidence>
<evidence type="ECO:0000256" key="2">
    <source>
        <dbReference type="ARBA" id="ARBA00023002"/>
    </source>
</evidence>
<evidence type="ECO:0000259" key="4">
    <source>
        <dbReference type="Pfam" id="PF22725"/>
    </source>
</evidence>
<dbReference type="GO" id="GO:0000166">
    <property type="term" value="F:nucleotide binding"/>
    <property type="evidence" value="ECO:0007669"/>
    <property type="project" value="InterPro"/>
</dbReference>
<proteinExistence type="inferred from homology"/>
<evidence type="ECO:0000313" key="6">
    <source>
        <dbReference type="Proteomes" id="UP000215145"/>
    </source>
</evidence>
<dbReference type="AlphaFoldDB" id="A0A229P266"/>
<dbReference type="OrthoDB" id="9815825at2"/>
<dbReference type="Pfam" id="PF01408">
    <property type="entry name" value="GFO_IDH_MocA"/>
    <property type="match status" value="1"/>
</dbReference>
<keyword evidence="6" id="KW-1185">Reference proteome</keyword>
<dbReference type="InterPro" id="IPR000683">
    <property type="entry name" value="Gfo/Idh/MocA-like_OxRdtase_N"/>
</dbReference>
<dbReference type="Pfam" id="PF22725">
    <property type="entry name" value="GFO_IDH_MocA_C3"/>
    <property type="match status" value="1"/>
</dbReference>
<feature type="domain" description="GFO/IDH/MocA-like oxidoreductase" evidence="4">
    <location>
        <begin position="136"/>
        <end position="252"/>
    </location>
</feature>
<protein>
    <submittedName>
        <fullName evidence="5">Oxidoreductase</fullName>
    </submittedName>
</protein>
<dbReference type="PANTHER" id="PTHR22604:SF105">
    <property type="entry name" value="TRANS-1,2-DIHYDROBENZENE-1,2-DIOL DEHYDROGENASE"/>
    <property type="match status" value="1"/>
</dbReference>
<name>A0A229P266_9BACL</name>
<dbReference type="PANTHER" id="PTHR22604">
    <property type="entry name" value="OXIDOREDUCTASES"/>
    <property type="match status" value="1"/>
</dbReference>
<dbReference type="InterPro" id="IPR036291">
    <property type="entry name" value="NAD(P)-bd_dom_sf"/>
</dbReference>
<dbReference type="SUPFAM" id="SSF55347">
    <property type="entry name" value="Glyceraldehyde-3-phosphate dehydrogenase-like, C-terminal domain"/>
    <property type="match status" value="1"/>
</dbReference>
<sequence>MMNRKLSWGVLGVASIARRAVIPGLLESQFNEVKALASRDVAKAKQAAEEFGIEKAYGSYEELIWDDAIDAVYIPLPNHLHREWAIRALQAGKHVLCEKPLALTAAEAEEMAAAAAASGKILAEAFMYRHHPRYDMIRSIIASGEIGDIRNIHATFTFNSSGGAGNVRFRKEWGGGSLYDIGCYPITAARLLLGQEPEAATVQALFSPEHDNVDMMASGLLEFPGNVAVKFDCGMWAASRNHLEILGIEGLIEIPSAFVAGPDQGANFFVTSKGVRREVEVPKVNQFSLECDDFARTVLFGEPQKFTPDDSIRNMRVIDACLRSAHERIRVELQPQPIRP</sequence>
<dbReference type="InterPro" id="IPR050984">
    <property type="entry name" value="Gfo/Idh/MocA_domain"/>
</dbReference>
<accession>A0A229P266</accession>
<comment type="caution">
    <text evidence="5">The sequence shown here is derived from an EMBL/GenBank/DDBJ whole genome shotgun (WGS) entry which is preliminary data.</text>
</comment>
<dbReference type="InterPro" id="IPR055170">
    <property type="entry name" value="GFO_IDH_MocA-like_dom"/>
</dbReference>
<organism evidence="5 6">
    <name type="scientific">Paenibacillus herberti</name>
    <dbReference type="NCBI Taxonomy" id="1619309"/>
    <lineage>
        <taxon>Bacteria</taxon>
        <taxon>Bacillati</taxon>
        <taxon>Bacillota</taxon>
        <taxon>Bacilli</taxon>
        <taxon>Bacillales</taxon>
        <taxon>Paenibacillaceae</taxon>
        <taxon>Paenibacillus</taxon>
    </lineage>
</organism>
<dbReference type="Gene3D" id="3.30.360.10">
    <property type="entry name" value="Dihydrodipicolinate Reductase, domain 2"/>
    <property type="match status" value="1"/>
</dbReference>
<evidence type="ECO:0000259" key="3">
    <source>
        <dbReference type="Pfam" id="PF01408"/>
    </source>
</evidence>
<dbReference type="Proteomes" id="UP000215145">
    <property type="component" value="Unassembled WGS sequence"/>
</dbReference>